<dbReference type="Proteomes" id="UP000253314">
    <property type="component" value="Unassembled WGS sequence"/>
</dbReference>
<dbReference type="InterPro" id="IPR036452">
    <property type="entry name" value="Ribo_hydro-like"/>
</dbReference>
<evidence type="ECO:0000259" key="1">
    <source>
        <dbReference type="Pfam" id="PF01156"/>
    </source>
</evidence>
<dbReference type="SUPFAM" id="SSF53590">
    <property type="entry name" value="Nucleoside hydrolase"/>
    <property type="match status" value="1"/>
</dbReference>
<organism evidence="2 3">
    <name type="scientific">Bacillus taeanensis</name>
    <dbReference type="NCBI Taxonomy" id="273032"/>
    <lineage>
        <taxon>Bacteria</taxon>
        <taxon>Bacillati</taxon>
        <taxon>Bacillota</taxon>
        <taxon>Bacilli</taxon>
        <taxon>Bacillales</taxon>
        <taxon>Bacillaceae</taxon>
        <taxon>Bacillus</taxon>
    </lineage>
</organism>
<sequence length="64" mass="7236">MYKSHFLPIYLGRGDWMTKKNILLFSDVGIDDSIALMYALHHPNIELVGIVAEYGNVSQKDTVP</sequence>
<dbReference type="Pfam" id="PF01156">
    <property type="entry name" value="IU_nuc_hydro"/>
    <property type="match status" value="1"/>
</dbReference>
<dbReference type="GO" id="GO:0016799">
    <property type="term" value="F:hydrolase activity, hydrolyzing N-glycosyl compounds"/>
    <property type="evidence" value="ECO:0007669"/>
    <property type="project" value="InterPro"/>
</dbReference>
<protein>
    <recommendedName>
        <fullName evidence="1">Inosine/uridine-preferring nucleoside hydrolase domain-containing protein</fullName>
    </recommendedName>
</protein>
<dbReference type="AlphaFoldDB" id="A0A366XTZ4"/>
<dbReference type="EMBL" id="QOCW01000033">
    <property type="protein sequence ID" value="RBW67614.1"/>
    <property type="molecule type" value="Genomic_DNA"/>
</dbReference>
<comment type="caution">
    <text evidence="2">The sequence shown here is derived from an EMBL/GenBank/DDBJ whole genome shotgun (WGS) entry which is preliminary data.</text>
</comment>
<name>A0A366XTZ4_9BACI</name>
<dbReference type="Gene3D" id="3.90.245.10">
    <property type="entry name" value="Ribonucleoside hydrolase-like"/>
    <property type="match status" value="1"/>
</dbReference>
<feature type="domain" description="Inosine/uridine-preferring nucleoside hydrolase" evidence="1">
    <location>
        <begin position="22"/>
        <end position="63"/>
    </location>
</feature>
<gene>
    <name evidence="2" type="ORF">DS031_21325</name>
</gene>
<accession>A0A366XTZ4</accession>
<keyword evidence="3" id="KW-1185">Reference proteome</keyword>
<proteinExistence type="predicted"/>
<evidence type="ECO:0000313" key="2">
    <source>
        <dbReference type="EMBL" id="RBW67614.1"/>
    </source>
</evidence>
<dbReference type="InterPro" id="IPR001910">
    <property type="entry name" value="Inosine/uridine_hydrolase_dom"/>
</dbReference>
<evidence type="ECO:0000313" key="3">
    <source>
        <dbReference type="Proteomes" id="UP000253314"/>
    </source>
</evidence>
<dbReference type="OrthoDB" id="9797882at2"/>
<reference evidence="2 3" key="1">
    <citation type="submission" date="2018-07" db="EMBL/GenBank/DDBJ databases">
        <title>Lottiidibacillus patelloidae gen. nov., sp. nov., isolated from the intestinal tract of a marine limpet and the reclassification of B. taeanensis BH030017T, B. algicola KMM 3737T and B. hwajinpoensis SW-72T as genus Lottiidibacillus.</title>
        <authorList>
            <person name="Liu R."/>
            <person name="Huang Z."/>
        </authorList>
    </citation>
    <scope>NUCLEOTIDE SEQUENCE [LARGE SCALE GENOMIC DNA]</scope>
    <source>
        <strain evidence="2 3">BH030017</strain>
    </source>
</reference>